<dbReference type="Gene3D" id="3.40.50.300">
    <property type="entry name" value="P-loop containing nucleotide triphosphate hydrolases"/>
    <property type="match status" value="1"/>
</dbReference>
<evidence type="ECO:0000313" key="1">
    <source>
        <dbReference type="EMBL" id="SVE01017.1"/>
    </source>
</evidence>
<dbReference type="PANTHER" id="PTHR11669">
    <property type="entry name" value="REPLICATION FACTOR C / DNA POLYMERASE III GAMMA-TAU SUBUNIT"/>
    <property type="match status" value="1"/>
</dbReference>
<dbReference type="Pfam" id="PF13177">
    <property type="entry name" value="DNA_pol3_delta2"/>
    <property type="match status" value="1"/>
</dbReference>
<dbReference type="EMBL" id="UINC01188006">
    <property type="protein sequence ID" value="SVE01017.1"/>
    <property type="molecule type" value="Genomic_DNA"/>
</dbReference>
<dbReference type="GO" id="GO:0006261">
    <property type="term" value="P:DNA-templated DNA replication"/>
    <property type="evidence" value="ECO:0007669"/>
    <property type="project" value="TreeGrafter"/>
</dbReference>
<dbReference type="AlphaFoldDB" id="A0A382ZZN1"/>
<dbReference type="SUPFAM" id="SSF52540">
    <property type="entry name" value="P-loop containing nucleoside triphosphate hydrolases"/>
    <property type="match status" value="1"/>
</dbReference>
<organism evidence="1">
    <name type="scientific">marine metagenome</name>
    <dbReference type="NCBI Taxonomy" id="408172"/>
    <lineage>
        <taxon>unclassified sequences</taxon>
        <taxon>metagenomes</taxon>
        <taxon>ecological metagenomes</taxon>
    </lineage>
</organism>
<dbReference type="PANTHER" id="PTHR11669:SF0">
    <property type="entry name" value="PROTEIN STICHEL-LIKE 2"/>
    <property type="match status" value="1"/>
</dbReference>
<feature type="non-terminal residue" evidence="1">
    <location>
        <position position="111"/>
    </location>
</feature>
<sequence length="111" mass="12414">MSYQVLARKWRPTCFEEVVGQEHVVKALQNSLKQNMIHQSYLLSGTRGVGKTTIARILTKCLNCEEGLTSTPCLSCLTCKSISEGNFMDFQEVDAASRRGVEETQQLLETV</sequence>
<gene>
    <name evidence="1" type="ORF">METZ01_LOCUS453871</name>
</gene>
<accession>A0A382ZZN1</accession>
<evidence type="ECO:0008006" key="2">
    <source>
        <dbReference type="Google" id="ProtNLM"/>
    </source>
</evidence>
<name>A0A382ZZN1_9ZZZZ</name>
<reference evidence="1" key="1">
    <citation type="submission" date="2018-05" db="EMBL/GenBank/DDBJ databases">
        <authorList>
            <person name="Lanie J.A."/>
            <person name="Ng W.-L."/>
            <person name="Kazmierczak K.M."/>
            <person name="Andrzejewski T.M."/>
            <person name="Davidsen T.M."/>
            <person name="Wayne K.J."/>
            <person name="Tettelin H."/>
            <person name="Glass J.I."/>
            <person name="Rusch D."/>
            <person name="Podicherti R."/>
            <person name="Tsui H.-C.T."/>
            <person name="Winkler M.E."/>
        </authorList>
    </citation>
    <scope>NUCLEOTIDE SEQUENCE</scope>
</reference>
<proteinExistence type="predicted"/>
<dbReference type="InterPro" id="IPR050238">
    <property type="entry name" value="DNA_Rep/Repair_Clamp_Loader"/>
</dbReference>
<dbReference type="InterPro" id="IPR027417">
    <property type="entry name" value="P-loop_NTPase"/>
</dbReference>
<protein>
    <recommendedName>
        <fullName evidence="2">DNA polymerase III gamma subunit domain-containing protein</fullName>
    </recommendedName>
</protein>